<gene>
    <name evidence="1" type="ORF">ECRASSUSDP1_LOCUS21172</name>
</gene>
<organism evidence="1 2">
    <name type="scientific">Euplotes crassus</name>
    <dbReference type="NCBI Taxonomy" id="5936"/>
    <lineage>
        <taxon>Eukaryota</taxon>
        <taxon>Sar</taxon>
        <taxon>Alveolata</taxon>
        <taxon>Ciliophora</taxon>
        <taxon>Intramacronucleata</taxon>
        <taxon>Spirotrichea</taxon>
        <taxon>Hypotrichia</taxon>
        <taxon>Euplotida</taxon>
        <taxon>Euplotidae</taxon>
        <taxon>Moneuplotes</taxon>
    </lineage>
</organism>
<comment type="caution">
    <text evidence="1">The sequence shown here is derived from an EMBL/GenBank/DDBJ whole genome shotgun (WGS) entry which is preliminary data.</text>
</comment>
<keyword evidence="2" id="KW-1185">Reference proteome</keyword>
<reference evidence="1" key="1">
    <citation type="submission" date="2023-07" db="EMBL/GenBank/DDBJ databases">
        <authorList>
            <consortium name="AG Swart"/>
            <person name="Singh M."/>
            <person name="Singh A."/>
            <person name="Seah K."/>
            <person name="Emmerich C."/>
        </authorList>
    </citation>
    <scope>NUCLEOTIDE SEQUENCE</scope>
    <source>
        <strain evidence="1">DP1</strain>
    </source>
</reference>
<evidence type="ECO:0000313" key="1">
    <source>
        <dbReference type="EMBL" id="CAI2379757.1"/>
    </source>
</evidence>
<dbReference type="AlphaFoldDB" id="A0AAD1XWY2"/>
<name>A0AAD1XWY2_EUPCR</name>
<evidence type="ECO:0000313" key="2">
    <source>
        <dbReference type="Proteomes" id="UP001295684"/>
    </source>
</evidence>
<proteinExistence type="predicted"/>
<dbReference type="Proteomes" id="UP001295684">
    <property type="component" value="Unassembled WGS sequence"/>
</dbReference>
<protein>
    <submittedName>
        <fullName evidence="1">Uncharacterized protein</fullName>
    </submittedName>
</protein>
<dbReference type="EMBL" id="CAMPGE010021618">
    <property type="protein sequence ID" value="CAI2379757.1"/>
    <property type="molecule type" value="Genomic_DNA"/>
</dbReference>
<sequence>MEESILASLTKTVPKTKPTNIKIPSEATKGDKVKAFEPSASKKKFSLIKKLTKCSITENEIASVFSEIESVPETDSNENLEACRKYLSDLGIPEEESLRFYYYSLVLKLPVTKTFMVNELVALQVDLSNILQTVYLLLLLKVDEERAVDKYSKFLLIAHDNLLTWVEVLMEASLMNNIIKKGTEQGNNFIITKISDLVTKLAEQQDLILNAKYMLQNMCMNQGISLPKSGDPSKVLISDNSVIIEENQ</sequence>
<accession>A0AAD1XWY2</accession>